<evidence type="ECO:0000313" key="1">
    <source>
        <dbReference type="EMBL" id="VTX48644.1"/>
    </source>
</evidence>
<dbReference type="RefSeq" id="WP_020909935.1">
    <property type="nucleotide sequence ID" value="NZ_AP018782.1"/>
</dbReference>
<name>A0AAX3IPC6_HAEIF</name>
<evidence type="ECO:0008006" key="3">
    <source>
        <dbReference type="Google" id="ProtNLM"/>
    </source>
</evidence>
<dbReference type="EMBL" id="CABFLD010000005">
    <property type="protein sequence ID" value="VTX48644.1"/>
    <property type="molecule type" value="Genomic_DNA"/>
</dbReference>
<protein>
    <recommendedName>
        <fullName evidence="3">Uracil DNA glycosylase superfamily protein</fullName>
    </recommendedName>
</protein>
<reference evidence="1" key="1">
    <citation type="submission" date="2019-05" db="EMBL/GenBank/DDBJ databases">
        <authorList>
            <person name="Hibberd M."/>
        </authorList>
    </citation>
    <scope>NUCLEOTIDE SEQUENCE</scope>
    <source>
        <strain evidence="1">Haemophilus_influenzae_BgEED16</strain>
    </source>
</reference>
<gene>
    <name evidence="1" type="ORF">CAGEJMGA_01863</name>
</gene>
<proteinExistence type="predicted"/>
<sequence>MLVDKGTRWEMCAIVGKKGVTEWYLNKASAKNLDIEMLLVKRYQDIFKENQEIIDALLSNSNLSKIHLGFVPDDFKQKKHRILIVGRETRGWGEKRKDLEKYDQSSVYQLMSLSKSWVIRNLERSDSVNKKGKCFFNFFRKVSQENPNASILWANIFCVSYKKSNPSKIDSESVFANIKKISESLLKAQIEILQPNIIIFASGLDSQAIIARRAYFKDDLKPAGKSAVSGLDKKYLEQFYFSGNYDEDILCYRTVHPSSRREHSVIALKELRKILKSKTMD</sequence>
<dbReference type="AlphaFoldDB" id="A0AAX3IPC6"/>
<organism evidence="1 2">
    <name type="scientific">Haemophilus influenzae</name>
    <dbReference type="NCBI Taxonomy" id="727"/>
    <lineage>
        <taxon>Bacteria</taxon>
        <taxon>Pseudomonadati</taxon>
        <taxon>Pseudomonadota</taxon>
        <taxon>Gammaproteobacteria</taxon>
        <taxon>Pasteurellales</taxon>
        <taxon>Pasteurellaceae</taxon>
        <taxon>Haemophilus</taxon>
    </lineage>
</organism>
<dbReference type="Proteomes" id="UP000658741">
    <property type="component" value="Unassembled WGS sequence"/>
</dbReference>
<comment type="caution">
    <text evidence="1">The sequence shown here is derived from an EMBL/GenBank/DDBJ whole genome shotgun (WGS) entry which is preliminary data.</text>
</comment>
<accession>A0AAX3IPC6</accession>
<evidence type="ECO:0000313" key="2">
    <source>
        <dbReference type="Proteomes" id="UP000658741"/>
    </source>
</evidence>